<feature type="region of interest" description="Disordered" evidence="1">
    <location>
        <begin position="307"/>
        <end position="340"/>
    </location>
</feature>
<sequence>MDDHNQPSKKIGPESPLPLPKEFTNAETYVTSLLNFITTNHLLQTLCGGVHILDFFTRKPDLYTEILPEEWSQWFKSVEILDILDLLMRYDLSQFDLEKSNGNSIYEDHDEKSREWQGHLVPPQTLIAYIRDIRSHTLNRDFTPTPTPATTKPKLNPLICVGMNPKKVHEVSHFASYIDNLTTKIQFRNNNLHSRYGVERRKITHLIDFGAGQNYLGRALASHPYDRDIVAIESRPHVVEGARKMDVQSMLVERVVVRRNKKVWRAGLGDGGETRKVKRSGKGCRDGECTNGVDKGKQAVHREFDIPTQESSGDLETLTGDIDESTLKQPTAESGNKGYVSTGSGTVRYIEHRIQDGNLEDVIQQLEPSPSEYGTNGTTTVKSSPEPQEEQAEQSFQMVISLHSCGNLVHHGLRTLTLNPSVQAVALVGCCYNLMTESLPPPIHKQPSLQDDHPRLEPTGNACDTHGFPMSNRFLKYKRHAGHALPSTPNSKDDMATINESDEGIRLNITSRMLSLQAPQNWSPKDSASFFTRHFYRALLQLIFLEKGVLSPPPSANTIQPNTTNGRNTGTNTDEIGKSVIIIGTMSKKCYLNFPSYVRGAVAKISTAGAVAPSVVELVKEKLGDMSDEEIRGYEERFEGRKKELSIVWSLMAFSAGVIEALIVVDRWSWLEEQDCVGEAWVESVFDYGESPRNLVVVGLRKGDGEEGSGSGSGMREGG</sequence>
<dbReference type="OrthoDB" id="10258156at2759"/>
<dbReference type="AlphaFoldDB" id="A0A9P4P5A0"/>
<evidence type="ECO:0000313" key="3">
    <source>
        <dbReference type="EMBL" id="KAF2437128.1"/>
    </source>
</evidence>
<keyword evidence="4" id="KW-1185">Reference proteome</keyword>
<accession>A0A9P4P5A0</accession>
<evidence type="ECO:0000313" key="4">
    <source>
        <dbReference type="Proteomes" id="UP000800235"/>
    </source>
</evidence>
<dbReference type="InterPro" id="IPR025714">
    <property type="entry name" value="Methyltranfer_dom"/>
</dbReference>
<organism evidence="3 4">
    <name type="scientific">Tothia fuscella</name>
    <dbReference type="NCBI Taxonomy" id="1048955"/>
    <lineage>
        <taxon>Eukaryota</taxon>
        <taxon>Fungi</taxon>
        <taxon>Dikarya</taxon>
        <taxon>Ascomycota</taxon>
        <taxon>Pezizomycotina</taxon>
        <taxon>Dothideomycetes</taxon>
        <taxon>Pleosporomycetidae</taxon>
        <taxon>Venturiales</taxon>
        <taxon>Cylindrosympodiaceae</taxon>
        <taxon>Tothia</taxon>
    </lineage>
</organism>
<feature type="domain" description="Methyltransferase" evidence="2">
    <location>
        <begin position="166"/>
        <end position="437"/>
    </location>
</feature>
<dbReference type="EMBL" id="MU007009">
    <property type="protein sequence ID" value="KAF2437128.1"/>
    <property type="molecule type" value="Genomic_DNA"/>
</dbReference>
<dbReference type="Pfam" id="PF13679">
    <property type="entry name" value="Methyltransf_32"/>
    <property type="match status" value="1"/>
</dbReference>
<evidence type="ECO:0000259" key="2">
    <source>
        <dbReference type="Pfam" id="PF13679"/>
    </source>
</evidence>
<protein>
    <recommendedName>
        <fullName evidence="2">Methyltransferase domain-containing protein</fullName>
    </recommendedName>
</protein>
<proteinExistence type="predicted"/>
<comment type="caution">
    <text evidence="3">The sequence shown here is derived from an EMBL/GenBank/DDBJ whole genome shotgun (WGS) entry which is preliminary data.</text>
</comment>
<feature type="compositionally biased region" description="Polar residues" evidence="1">
    <location>
        <begin position="327"/>
        <end position="340"/>
    </location>
</feature>
<reference evidence="3" key="1">
    <citation type="journal article" date="2020" name="Stud. Mycol.">
        <title>101 Dothideomycetes genomes: a test case for predicting lifestyles and emergence of pathogens.</title>
        <authorList>
            <person name="Haridas S."/>
            <person name="Albert R."/>
            <person name="Binder M."/>
            <person name="Bloem J."/>
            <person name="Labutti K."/>
            <person name="Salamov A."/>
            <person name="Andreopoulos B."/>
            <person name="Baker S."/>
            <person name="Barry K."/>
            <person name="Bills G."/>
            <person name="Bluhm B."/>
            <person name="Cannon C."/>
            <person name="Castanera R."/>
            <person name="Culley D."/>
            <person name="Daum C."/>
            <person name="Ezra D."/>
            <person name="Gonzalez J."/>
            <person name="Henrissat B."/>
            <person name="Kuo A."/>
            <person name="Liang C."/>
            <person name="Lipzen A."/>
            <person name="Lutzoni F."/>
            <person name="Magnuson J."/>
            <person name="Mondo S."/>
            <person name="Nolan M."/>
            <person name="Ohm R."/>
            <person name="Pangilinan J."/>
            <person name="Park H.-J."/>
            <person name="Ramirez L."/>
            <person name="Alfaro M."/>
            <person name="Sun H."/>
            <person name="Tritt A."/>
            <person name="Yoshinaga Y."/>
            <person name="Zwiers L.-H."/>
            <person name="Turgeon B."/>
            <person name="Goodwin S."/>
            <person name="Spatafora J."/>
            <person name="Crous P."/>
            <person name="Grigoriev I."/>
        </authorList>
    </citation>
    <scope>NUCLEOTIDE SEQUENCE</scope>
    <source>
        <strain evidence="3">CBS 130266</strain>
    </source>
</reference>
<dbReference type="Proteomes" id="UP000800235">
    <property type="component" value="Unassembled WGS sequence"/>
</dbReference>
<feature type="compositionally biased region" description="Polar residues" evidence="1">
    <location>
        <begin position="368"/>
        <end position="382"/>
    </location>
</feature>
<feature type="region of interest" description="Disordered" evidence="1">
    <location>
        <begin position="368"/>
        <end position="392"/>
    </location>
</feature>
<dbReference type="InterPro" id="IPR052220">
    <property type="entry name" value="METTL25"/>
</dbReference>
<gene>
    <name evidence="3" type="ORF">EJ08DRAFT_644649</name>
</gene>
<dbReference type="PANTHER" id="PTHR12496">
    <property type="entry name" value="CGI-41 METHYLTRANSFERASE"/>
    <property type="match status" value="1"/>
</dbReference>
<evidence type="ECO:0000256" key="1">
    <source>
        <dbReference type="SAM" id="MobiDB-lite"/>
    </source>
</evidence>
<name>A0A9P4P5A0_9PEZI</name>
<dbReference type="PANTHER" id="PTHR12496:SF0">
    <property type="entry name" value="METHYLTRANSFERASE DOMAIN-CONTAINING PROTEIN"/>
    <property type="match status" value="1"/>
</dbReference>